<keyword evidence="2" id="KW-0378">Hydrolase</keyword>
<organism evidence="2 3">
    <name type="scientific">Svornostia abyssi</name>
    <dbReference type="NCBI Taxonomy" id="2898438"/>
    <lineage>
        <taxon>Bacteria</taxon>
        <taxon>Bacillati</taxon>
        <taxon>Actinomycetota</taxon>
        <taxon>Thermoleophilia</taxon>
        <taxon>Solirubrobacterales</taxon>
        <taxon>Baekduiaceae</taxon>
        <taxon>Svornostia</taxon>
    </lineage>
</organism>
<proteinExistence type="predicted"/>
<dbReference type="Pfam" id="PF06821">
    <property type="entry name" value="Ser_hydrolase"/>
    <property type="match status" value="1"/>
</dbReference>
<dbReference type="SUPFAM" id="SSF53474">
    <property type="entry name" value="alpha/beta-Hydrolases"/>
    <property type="match status" value="1"/>
</dbReference>
<dbReference type="Proteomes" id="UP001058860">
    <property type="component" value="Chromosome"/>
</dbReference>
<dbReference type="InterPro" id="IPR029058">
    <property type="entry name" value="AB_hydrolase_fold"/>
</dbReference>
<evidence type="ECO:0000313" key="3">
    <source>
        <dbReference type="Proteomes" id="UP001058860"/>
    </source>
</evidence>
<evidence type="ECO:0000313" key="2">
    <source>
        <dbReference type="EMBL" id="UUY06316.1"/>
    </source>
</evidence>
<dbReference type="EMBL" id="CP088295">
    <property type="protein sequence ID" value="UUY06316.1"/>
    <property type="molecule type" value="Genomic_DNA"/>
</dbReference>
<evidence type="ECO:0000256" key="1">
    <source>
        <dbReference type="SAM" id="MobiDB-lite"/>
    </source>
</evidence>
<feature type="region of interest" description="Disordered" evidence="1">
    <location>
        <begin position="151"/>
        <end position="202"/>
    </location>
</feature>
<dbReference type="Gene3D" id="3.40.50.1820">
    <property type="entry name" value="alpha/beta hydrolase"/>
    <property type="match status" value="1"/>
</dbReference>
<name>A0ABY5PNK5_9ACTN</name>
<protein>
    <submittedName>
        <fullName evidence="2">Alpha/beta hydrolase</fullName>
    </submittedName>
</protein>
<keyword evidence="3" id="KW-1185">Reference proteome</keyword>
<accession>A0ABY5PNK5</accession>
<dbReference type="GO" id="GO:0016787">
    <property type="term" value="F:hydrolase activity"/>
    <property type="evidence" value="ECO:0007669"/>
    <property type="project" value="UniProtKB-KW"/>
</dbReference>
<reference evidence="3" key="1">
    <citation type="submission" date="2021-11" db="EMBL/GenBank/DDBJ databases">
        <title>Cultivation dependent microbiological survey of springs from the worlds oldest radium mine currently devoted to the extraction of radon-saturated water.</title>
        <authorList>
            <person name="Kapinusova G."/>
            <person name="Smrhova T."/>
            <person name="Strejcek M."/>
            <person name="Suman J."/>
            <person name="Jani K."/>
            <person name="Pajer P."/>
            <person name="Uhlik O."/>
        </authorList>
    </citation>
    <scope>NUCLEOTIDE SEQUENCE [LARGE SCALE GENOMIC DNA]</scope>
    <source>
        <strain evidence="3">J379</strain>
    </source>
</reference>
<feature type="compositionally biased region" description="Basic and acidic residues" evidence="1">
    <location>
        <begin position="158"/>
        <end position="173"/>
    </location>
</feature>
<feature type="compositionally biased region" description="Basic residues" evidence="1">
    <location>
        <begin position="185"/>
        <end position="196"/>
    </location>
</feature>
<gene>
    <name evidence="2" type="ORF">LRS13_16270</name>
</gene>
<dbReference type="InterPro" id="IPR010662">
    <property type="entry name" value="RBBP9/YdeN"/>
</dbReference>
<sequence>MLHGWQGSQGPHWQRWLAPHLRAAGCVVSLPELPDAMTPRLDAWRATLDQELADLAAGPGERLVVCHSLGCILWLHHAAAPSPGAPHVDRVLLNAPPGPLGELPTFFPVDVDATAVAAAAGSTRLVCSDDDPYCPEGAQSSYAEPLGLPLRRAARPGTPERGRRLRAVARDARLVPGPASGSRAAARRLSTRHSGAKKGVEA</sequence>